<dbReference type="Gene3D" id="3.40.50.2000">
    <property type="entry name" value="Glycogen Phosphorylase B"/>
    <property type="match status" value="2"/>
</dbReference>
<evidence type="ECO:0000313" key="3">
    <source>
        <dbReference type="Proteomes" id="UP001596013"/>
    </source>
</evidence>
<evidence type="ECO:0000259" key="1">
    <source>
        <dbReference type="Pfam" id="PF13477"/>
    </source>
</evidence>
<reference evidence="3" key="1">
    <citation type="journal article" date="2019" name="Int. J. Syst. Evol. Microbiol.">
        <title>The Global Catalogue of Microorganisms (GCM) 10K type strain sequencing project: providing services to taxonomists for standard genome sequencing and annotation.</title>
        <authorList>
            <consortium name="The Broad Institute Genomics Platform"/>
            <consortium name="The Broad Institute Genome Sequencing Center for Infectious Disease"/>
            <person name="Wu L."/>
            <person name="Ma J."/>
        </authorList>
    </citation>
    <scope>NUCLEOTIDE SEQUENCE [LARGE SCALE GENOMIC DNA]</scope>
    <source>
        <strain evidence="3">JCM 17130</strain>
    </source>
</reference>
<protein>
    <submittedName>
        <fullName evidence="2">Glycosyltransferase family 4 protein</fullName>
    </submittedName>
</protein>
<dbReference type="InterPro" id="IPR028098">
    <property type="entry name" value="Glyco_trans_4-like_N"/>
</dbReference>
<feature type="domain" description="Glycosyltransferase subfamily 4-like N-terminal" evidence="1">
    <location>
        <begin position="4"/>
        <end position="139"/>
    </location>
</feature>
<dbReference type="RefSeq" id="WP_377303693.1">
    <property type="nucleotide sequence ID" value="NZ_JBHSMK010000004.1"/>
</dbReference>
<dbReference type="EMBL" id="JBHSMK010000004">
    <property type="protein sequence ID" value="MFC5436377.1"/>
    <property type="molecule type" value="Genomic_DNA"/>
</dbReference>
<proteinExistence type="predicted"/>
<name>A0ABW0JKN6_9GAMM</name>
<keyword evidence="3" id="KW-1185">Reference proteome</keyword>
<comment type="caution">
    <text evidence="2">The sequence shown here is derived from an EMBL/GenBank/DDBJ whole genome shotgun (WGS) entry which is preliminary data.</text>
</comment>
<dbReference type="CDD" id="cd03808">
    <property type="entry name" value="GT4_CapM-like"/>
    <property type="match status" value="1"/>
</dbReference>
<dbReference type="PANTHER" id="PTHR12526">
    <property type="entry name" value="GLYCOSYLTRANSFERASE"/>
    <property type="match status" value="1"/>
</dbReference>
<dbReference type="Proteomes" id="UP001596013">
    <property type="component" value="Unassembled WGS sequence"/>
</dbReference>
<gene>
    <name evidence="2" type="ORF">ACFPME_07395</name>
</gene>
<sequence>MKFVFFANTDWYLYNFRLATARRLQADGHEVVMMSPPGEFGARFAALGLRWVTLPMHRASLNPLREAATLWQLVKLLRRERPDLLHSFTVKCAIYGALAARAASVPAVVNAVAGMGYVFTSDSFKARSLRPVVKALFRATFGGVRSLLILQNPDDATAFAASRLARPDRIRVIRSSGVNTTRFQPVNPPRRRDGRLRVLLAARLLWEKGLQEFVDAARLLREQGRDVEFLLAGMPDPGNPRSVNAPQVQQWVDAGLLQWLGHVDDMPALLHTVDVMVLPSYYREGVPRSLIEAAACGLAIVTTGLPGCREVVTQHGVDGLRVDARDARGLADQIIALDDDRELLWQLGCSARQRALADFDERLVIQRTVDVYAELMPNHVGMQRFHASREVSI</sequence>
<dbReference type="Pfam" id="PF13477">
    <property type="entry name" value="Glyco_trans_4_2"/>
    <property type="match status" value="1"/>
</dbReference>
<organism evidence="2 3">
    <name type="scientific">Rhodanobacter umsongensis</name>
    <dbReference type="NCBI Taxonomy" id="633153"/>
    <lineage>
        <taxon>Bacteria</taxon>
        <taxon>Pseudomonadati</taxon>
        <taxon>Pseudomonadota</taxon>
        <taxon>Gammaproteobacteria</taxon>
        <taxon>Lysobacterales</taxon>
        <taxon>Rhodanobacteraceae</taxon>
        <taxon>Rhodanobacter</taxon>
    </lineage>
</organism>
<evidence type="ECO:0000313" key="2">
    <source>
        <dbReference type="EMBL" id="MFC5436377.1"/>
    </source>
</evidence>
<dbReference type="PANTHER" id="PTHR12526:SF638">
    <property type="entry name" value="SPORE COAT PROTEIN SA"/>
    <property type="match status" value="1"/>
</dbReference>
<dbReference type="Pfam" id="PF13692">
    <property type="entry name" value="Glyco_trans_1_4"/>
    <property type="match status" value="1"/>
</dbReference>
<accession>A0ABW0JKN6</accession>
<dbReference type="SUPFAM" id="SSF53756">
    <property type="entry name" value="UDP-Glycosyltransferase/glycogen phosphorylase"/>
    <property type="match status" value="1"/>
</dbReference>